<dbReference type="AlphaFoldDB" id="A0A9P8W2K9"/>
<feature type="transmembrane region" description="Helical" evidence="5">
    <location>
        <begin position="99"/>
        <end position="119"/>
    </location>
</feature>
<dbReference type="InterPro" id="IPR007568">
    <property type="entry name" value="RTA1"/>
</dbReference>
<keyword evidence="3 5" id="KW-1133">Transmembrane helix</keyword>
<keyword evidence="4 5" id="KW-0472">Membrane</keyword>
<feature type="transmembrane region" description="Helical" evidence="5">
    <location>
        <begin position="140"/>
        <end position="157"/>
    </location>
</feature>
<gene>
    <name evidence="6" type="ORF">B0T10DRAFT_577118</name>
</gene>
<accession>A0A9P8W2K9</accession>
<keyword evidence="2 5" id="KW-0812">Transmembrane</keyword>
<feature type="transmembrane region" description="Helical" evidence="5">
    <location>
        <begin position="222"/>
        <end position="243"/>
    </location>
</feature>
<evidence type="ECO:0000256" key="5">
    <source>
        <dbReference type="SAM" id="Phobius"/>
    </source>
</evidence>
<evidence type="ECO:0000256" key="3">
    <source>
        <dbReference type="ARBA" id="ARBA00022989"/>
    </source>
</evidence>
<feature type="transmembrane region" description="Helical" evidence="5">
    <location>
        <begin position="39"/>
        <end position="57"/>
    </location>
</feature>
<dbReference type="Pfam" id="PF04479">
    <property type="entry name" value="RTA1"/>
    <property type="match status" value="1"/>
</dbReference>
<evidence type="ECO:0000256" key="1">
    <source>
        <dbReference type="ARBA" id="ARBA00004141"/>
    </source>
</evidence>
<evidence type="ECO:0000256" key="4">
    <source>
        <dbReference type="ARBA" id="ARBA00023136"/>
    </source>
</evidence>
<dbReference type="EMBL" id="JAGPYM010000018">
    <property type="protein sequence ID" value="KAH6885432.1"/>
    <property type="molecule type" value="Genomic_DNA"/>
</dbReference>
<keyword evidence="7" id="KW-1185">Reference proteome</keyword>
<comment type="caution">
    <text evidence="6">The sequence shown here is derived from an EMBL/GenBank/DDBJ whole genome shotgun (WGS) entry which is preliminary data.</text>
</comment>
<dbReference type="OrthoDB" id="3358017at2759"/>
<dbReference type="Proteomes" id="UP000777438">
    <property type="component" value="Unassembled WGS sequence"/>
</dbReference>
<sequence length="323" mass="35674">MPSSLQMDQLVQSFSLETLAQRESSASAFSLYHYNPSKVGAVVFALLFVATSCMHIWQSWRTRCWFVIPLIIGGLFEFVGYGGRIASANESPDWTLGPYIVQSLLLLVAPALFAATIYMELGRLIVAIEGESRALIPKKWMTKIFVSGDVLSFLLQGSGGGLQSSGSLEALDTGANIIIVGLFVQLAFFGIFLVVAVAFHLKIRRQPTNRSLGGMPWQKHIRILYIASAMIMVRSVFRVVEYLQGFDGYLLHHEIYLYIFDALLMFLTMVLLNVVHPSGVIAVKNGGRIPSNISMWDLTAPQPSDRDAYSTLNGESARRSVAV</sequence>
<protein>
    <submittedName>
        <fullName evidence="6">RTA1 like protein-domain-containing protein</fullName>
    </submittedName>
</protein>
<comment type="subcellular location">
    <subcellularLocation>
        <location evidence="1">Membrane</location>
        <topology evidence="1">Multi-pass membrane protein</topology>
    </subcellularLocation>
</comment>
<dbReference type="GO" id="GO:0016020">
    <property type="term" value="C:membrane"/>
    <property type="evidence" value="ECO:0007669"/>
    <property type="project" value="UniProtKB-SubCell"/>
</dbReference>
<name>A0A9P8W2K9_9HYPO</name>
<evidence type="ECO:0000313" key="7">
    <source>
        <dbReference type="Proteomes" id="UP000777438"/>
    </source>
</evidence>
<proteinExistence type="predicted"/>
<dbReference type="PANTHER" id="PTHR31465:SF1">
    <property type="entry name" value="PROTEIN RTA1-RELATED"/>
    <property type="match status" value="1"/>
</dbReference>
<organism evidence="6 7">
    <name type="scientific">Thelonectria olida</name>
    <dbReference type="NCBI Taxonomy" id="1576542"/>
    <lineage>
        <taxon>Eukaryota</taxon>
        <taxon>Fungi</taxon>
        <taxon>Dikarya</taxon>
        <taxon>Ascomycota</taxon>
        <taxon>Pezizomycotina</taxon>
        <taxon>Sordariomycetes</taxon>
        <taxon>Hypocreomycetidae</taxon>
        <taxon>Hypocreales</taxon>
        <taxon>Nectriaceae</taxon>
        <taxon>Thelonectria</taxon>
    </lineage>
</organism>
<feature type="transmembrane region" description="Helical" evidence="5">
    <location>
        <begin position="177"/>
        <end position="201"/>
    </location>
</feature>
<dbReference type="PANTHER" id="PTHR31465">
    <property type="entry name" value="PROTEIN RTA1-RELATED"/>
    <property type="match status" value="1"/>
</dbReference>
<feature type="transmembrane region" description="Helical" evidence="5">
    <location>
        <begin position="64"/>
        <end position="87"/>
    </location>
</feature>
<evidence type="ECO:0000256" key="2">
    <source>
        <dbReference type="ARBA" id="ARBA00022692"/>
    </source>
</evidence>
<feature type="transmembrane region" description="Helical" evidence="5">
    <location>
        <begin position="255"/>
        <end position="275"/>
    </location>
</feature>
<evidence type="ECO:0000313" key="6">
    <source>
        <dbReference type="EMBL" id="KAH6885432.1"/>
    </source>
</evidence>
<reference evidence="6 7" key="1">
    <citation type="journal article" date="2021" name="Nat. Commun.">
        <title>Genetic determinants of endophytism in the Arabidopsis root mycobiome.</title>
        <authorList>
            <person name="Mesny F."/>
            <person name="Miyauchi S."/>
            <person name="Thiergart T."/>
            <person name="Pickel B."/>
            <person name="Atanasova L."/>
            <person name="Karlsson M."/>
            <person name="Huettel B."/>
            <person name="Barry K.W."/>
            <person name="Haridas S."/>
            <person name="Chen C."/>
            <person name="Bauer D."/>
            <person name="Andreopoulos W."/>
            <person name="Pangilinan J."/>
            <person name="LaButti K."/>
            <person name="Riley R."/>
            <person name="Lipzen A."/>
            <person name="Clum A."/>
            <person name="Drula E."/>
            <person name="Henrissat B."/>
            <person name="Kohler A."/>
            <person name="Grigoriev I.V."/>
            <person name="Martin F.M."/>
            <person name="Hacquard S."/>
        </authorList>
    </citation>
    <scope>NUCLEOTIDE SEQUENCE [LARGE SCALE GENOMIC DNA]</scope>
    <source>
        <strain evidence="6 7">MPI-CAGE-CH-0241</strain>
    </source>
</reference>